<name>A0A0K8J2W8_9FIRM</name>
<accession>A0A0K8J2W8</accession>
<evidence type="ECO:0000313" key="1">
    <source>
        <dbReference type="EMBL" id="CUH91830.1"/>
    </source>
</evidence>
<reference evidence="2" key="1">
    <citation type="submission" date="2015-09" db="EMBL/GenBank/DDBJ databases">
        <authorList>
            <person name="Wibberg D."/>
        </authorList>
    </citation>
    <scope>NUCLEOTIDE SEQUENCE [LARGE SCALE GENOMIC DNA]</scope>
    <source>
        <strain evidence="2">SD1D</strain>
    </source>
</reference>
<dbReference type="KEGG" id="hsd:SD1D_0277"/>
<evidence type="ECO:0008006" key="3">
    <source>
        <dbReference type="Google" id="ProtNLM"/>
    </source>
</evidence>
<dbReference type="Proteomes" id="UP000196053">
    <property type="component" value="Chromosome I"/>
</dbReference>
<keyword evidence="2" id="KW-1185">Reference proteome</keyword>
<dbReference type="RefSeq" id="WP_058257259.1">
    <property type="nucleotide sequence ID" value="NZ_DUPS01000054.1"/>
</dbReference>
<dbReference type="EMBL" id="LN879430">
    <property type="protein sequence ID" value="CUH91830.1"/>
    <property type="molecule type" value="Genomic_DNA"/>
</dbReference>
<dbReference type="AlphaFoldDB" id="A0A0K8J2W8"/>
<protein>
    <recommendedName>
        <fullName evidence="3">VWFA domain-containing protein</fullName>
    </recommendedName>
</protein>
<sequence>MSKKLTEIIFLLDRSGSMTGLESDTIGGFNSFIKKQCALGPTRLTTILFDNKYELLHNGVDANTVYLTEKEYYTRNSTALLDAIGKAILDVNFRLSHLDKEEYPGKVIFVITTDGLENASTEFTYDKIRQMISKQEEIYNWQFIFMGANLDVAKESHKLGIHPSMSFSFQSTSPGTKQMYNKIDHVVKEIRLNQFKKEHDPLSNSSANQ</sequence>
<proteinExistence type="predicted"/>
<dbReference type="OrthoDB" id="9790144at2"/>
<dbReference type="InterPro" id="IPR036465">
    <property type="entry name" value="vWFA_dom_sf"/>
</dbReference>
<dbReference type="SUPFAM" id="SSF53300">
    <property type="entry name" value="vWA-like"/>
    <property type="match status" value="1"/>
</dbReference>
<organism evidence="1 2">
    <name type="scientific">Herbinix luporum</name>
    <dbReference type="NCBI Taxonomy" id="1679721"/>
    <lineage>
        <taxon>Bacteria</taxon>
        <taxon>Bacillati</taxon>
        <taxon>Bacillota</taxon>
        <taxon>Clostridia</taxon>
        <taxon>Lachnospirales</taxon>
        <taxon>Lachnospiraceae</taxon>
        <taxon>Herbinix</taxon>
    </lineage>
</organism>
<evidence type="ECO:0000313" key="2">
    <source>
        <dbReference type="Proteomes" id="UP000196053"/>
    </source>
</evidence>
<dbReference type="Gene3D" id="3.40.50.410">
    <property type="entry name" value="von Willebrand factor, type A domain"/>
    <property type="match status" value="1"/>
</dbReference>
<gene>
    <name evidence="1" type="ORF">SD1D_0277</name>
</gene>